<evidence type="ECO:0000259" key="8">
    <source>
        <dbReference type="Pfam" id="PF11893"/>
    </source>
</evidence>
<dbReference type="InterPro" id="IPR012159">
    <property type="entry name" value="YejM-like"/>
</dbReference>
<dbReference type="PANTHER" id="PTHR47371">
    <property type="entry name" value="LIPOTEICHOIC ACID SYNTHASE"/>
    <property type="match status" value="1"/>
</dbReference>
<organism evidence="9 10">
    <name type="scientific">Lysobacter enzymogenes</name>
    <dbReference type="NCBI Taxonomy" id="69"/>
    <lineage>
        <taxon>Bacteria</taxon>
        <taxon>Pseudomonadati</taxon>
        <taxon>Pseudomonadota</taxon>
        <taxon>Gammaproteobacteria</taxon>
        <taxon>Lysobacterales</taxon>
        <taxon>Lysobacteraceae</taxon>
        <taxon>Lysobacter</taxon>
    </lineage>
</organism>
<dbReference type="Pfam" id="PF00884">
    <property type="entry name" value="Sulfatase"/>
    <property type="match status" value="1"/>
</dbReference>
<dbReference type="InterPro" id="IPR050448">
    <property type="entry name" value="OpgB/LTA_synthase_biosynth"/>
</dbReference>
<evidence type="ECO:0000256" key="3">
    <source>
        <dbReference type="ARBA" id="ARBA00022692"/>
    </source>
</evidence>
<dbReference type="GeneID" id="83064726"/>
<feature type="domain" description="Inner membrane protein YejM N-terminal" evidence="8">
    <location>
        <begin position="13"/>
        <end position="250"/>
    </location>
</feature>
<keyword evidence="2" id="KW-1003">Cell membrane</keyword>
<sequence length="619" mass="69118">MDVPAARSAFQARTALAWLTGFTLTNAAAAIAIAALNIPFAHLAGHWKAALFLTLALPGHFVFFGALLGLLPLLLGWLTRRRGAMTVAAVILQAAWICLIATDAKVFALYRFHLNAMVANMVFGGAMQDQVVLSGSTWALIALAVTSVLALEIAVAWLWWRALRRRPGLTGVLRAWWLALAVMVFGQAMVAYYDARGDRLILSQLPYIPWAQPITLKDSLRRFGVESDPNARMPSAGEGLLKYPRKPLDCDAAPKLNVVVIVLESLRHDALDPRVMPNTWQLAQRSQWYDDHYSSGNATRFGLFGLLYGLPGGYWHPMLAEQRGSAFIGQMKKDGYAMHIYGSAPLYNPEFDRTAFSEVRDRIVNGPRERKSAERDQAILADLQRDIAATSPQQRFFGFVFLDSTHQPYYMPKGYPPLFQPMAQSINPIDFGPDHDPLPDFNRYRTAAHYADSLIGPFVRALESGPFAQNTVLVVTGDHGEEFNDLKQNYWGHNGNFSDYQLRTPFVLYWPGKAAQKVGHVTSHEDLVPTLMTHALGCRNDSADYSTGRDLFGPGAPNRPLLVESWSQRGIRHGERIYLFDNYGAATVVDRRYRPLPDAKVDPAAVAQSWEMLTRFQQR</sequence>
<dbReference type="AlphaFoldDB" id="A0AAU9AM32"/>
<protein>
    <recommendedName>
        <fullName evidence="11">DUF3413 domain-containing protein</fullName>
    </recommendedName>
</protein>
<evidence type="ECO:0000256" key="2">
    <source>
        <dbReference type="ARBA" id="ARBA00022475"/>
    </source>
</evidence>
<dbReference type="GO" id="GO:0005886">
    <property type="term" value="C:plasma membrane"/>
    <property type="evidence" value="ECO:0007669"/>
    <property type="project" value="UniProtKB-SubCell"/>
</dbReference>
<dbReference type="Pfam" id="PF11893">
    <property type="entry name" value="DUF3413"/>
    <property type="match status" value="1"/>
</dbReference>
<keyword evidence="3 6" id="KW-0812">Transmembrane</keyword>
<keyword evidence="5 6" id="KW-0472">Membrane</keyword>
<feature type="transmembrane region" description="Helical" evidence="6">
    <location>
        <begin position="50"/>
        <end position="77"/>
    </location>
</feature>
<proteinExistence type="predicted"/>
<dbReference type="Gene3D" id="3.40.720.10">
    <property type="entry name" value="Alkaline Phosphatase, subunit A"/>
    <property type="match status" value="1"/>
</dbReference>
<gene>
    <name evidence="9" type="ORF">LEN_2887</name>
</gene>
<evidence type="ECO:0000313" key="10">
    <source>
        <dbReference type="Proteomes" id="UP000218824"/>
    </source>
</evidence>
<dbReference type="SUPFAM" id="SSF53649">
    <property type="entry name" value="Alkaline phosphatase-like"/>
    <property type="match status" value="1"/>
</dbReference>
<evidence type="ECO:0000259" key="7">
    <source>
        <dbReference type="Pfam" id="PF00884"/>
    </source>
</evidence>
<dbReference type="Proteomes" id="UP000218824">
    <property type="component" value="Chromosome"/>
</dbReference>
<comment type="subcellular location">
    <subcellularLocation>
        <location evidence="1">Cell membrane</location>
        <topology evidence="1">Multi-pass membrane protein</topology>
    </subcellularLocation>
</comment>
<dbReference type="InterPro" id="IPR024588">
    <property type="entry name" value="YejM_N"/>
</dbReference>
<evidence type="ECO:0000256" key="6">
    <source>
        <dbReference type="SAM" id="Phobius"/>
    </source>
</evidence>
<dbReference type="InterPro" id="IPR000917">
    <property type="entry name" value="Sulfatase_N"/>
</dbReference>
<reference evidence="9 10" key="1">
    <citation type="journal article" date="2017" name="DNA Res.">
        <title>Complete genome sequence and expression profile of the commercial lytic enzyme producer Lysobacter enzymogenes M497-1.</title>
        <authorList>
            <person name="Takami H."/>
            <person name="Toyoda A."/>
            <person name="Uchiyama I."/>
            <person name="Itoh T."/>
            <person name="Takaki Y."/>
            <person name="Arai W."/>
            <person name="Nishi S."/>
            <person name="Kawai M."/>
            <person name="Shinya K."/>
            <person name="Ikeda H."/>
        </authorList>
    </citation>
    <scope>NUCLEOTIDE SEQUENCE [LARGE SCALE GENOMIC DNA]</scope>
    <source>
        <strain evidence="9 10">M497-1</strain>
    </source>
</reference>
<feature type="transmembrane region" description="Helical" evidence="6">
    <location>
        <begin position="138"/>
        <end position="160"/>
    </location>
</feature>
<evidence type="ECO:0000313" key="9">
    <source>
        <dbReference type="EMBL" id="BAV98374.1"/>
    </source>
</evidence>
<dbReference type="KEGG" id="lem:LEN_2887"/>
<evidence type="ECO:0000256" key="5">
    <source>
        <dbReference type="ARBA" id="ARBA00023136"/>
    </source>
</evidence>
<feature type="transmembrane region" description="Helical" evidence="6">
    <location>
        <begin position="83"/>
        <end position="101"/>
    </location>
</feature>
<dbReference type="CDD" id="cd16148">
    <property type="entry name" value="sulfatase_like"/>
    <property type="match status" value="1"/>
</dbReference>
<feature type="transmembrane region" description="Helical" evidence="6">
    <location>
        <begin position="172"/>
        <end position="193"/>
    </location>
</feature>
<dbReference type="PIRSF" id="PIRSF004950">
    <property type="entry name" value="Mmb_sulf_HI0842"/>
    <property type="match status" value="1"/>
</dbReference>
<feature type="transmembrane region" description="Helical" evidence="6">
    <location>
        <begin position="15"/>
        <end position="38"/>
    </location>
</feature>
<keyword evidence="4 6" id="KW-1133">Transmembrane helix</keyword>
<accession>A0AAU9AM32</accession>
<evidence type="ECO:0008006" key="11">
    <source>
        <dbReference type="Google" id="ProtNLM"/>
    </source>
</evidence>
<evidence type="ECO:0000256" key="4">
    <source>
        <dbReference type="ARBA" id="ARBA00022989"/>
    </source>
</evidence>
<feature type="domain" description="Sulfatase N-terminal" evidence="7">
    <location>
        <begin position="257"/>
        <end position="535"/>
    </location>
</feature>
<name>A0AAU9AM32_LYSEN</name>
<dbReference type="EMBL" id="AP014940">
    <property type="protein sequence ID" value="BAV98374.1"/>
    <property type="molecule type" value="Genomic_DNA"/>
</dbReference>
<evidence type="ECO:0000256" key="1">
    <source>
        <dbReference type="ARBA" id="ARBA00004651"/>
    </source>
</evidence>
<dbReference type="PANTHER" id="PTHR47371:SF3">
    <property type="entry name" value="PHOSPHOGLYCEROL TRANSFERASE I"/>
    <property type="match status" value="1"/>
</dbReference>
<dbReference type="RefSeq" id="WP_096378849.1">
    <property type="nucleotide sequence ID" value="NZ_AP014940.1"/>
</dbReference>
<dbReference type="InterPro" id="IPR017850">
    <property type="entry name" value="Alkaline_phosphatase_core_sf"/>
</dbReference>